<dbReference type="GO" id="GO:0006935">
    <property type="term" value="P:chemotaxis"/>
    <property type="evidence" value="ECO:0007669"/>
    <property type="project" value="UniProtKB-KW"/>
</dbReference>
<dbReference type="Gene3D" id="1.10.287.560">
    <property type="entry name" value="Histidine kinase CheA-like, homodimeric domain"/>
    <property type="match status" value="1"/>
</dbReference>
<dbReference type="Proteomes" id="UP000448575">
    <property type="component" value="Unassembled WGS sequence"/>
</dbReference>
<dbReference type="FunFam" id="3.30.565.10:FF:000016">
    <property type="entry name" value="Chemotaxis protein CheA, putative"/>
    <property type="match status" value="1"/>
</dbReference>
<dbReference type="Gene3D" id="1.20.120.160">
    <property type="entry name" value="HPT domain"/>
    <property type="match status" value="1"/>
</dbReference>
<dbReference type="SUPFAM" id="SSF50341">
    <property type="entry name" value="CheW-like"/>
    <property type="match status" value="1"/>
</dbReference>
<dbReference type="SUPFAM" id="SSF47226">
    <property type="entry name" value="Histidine-containing phosphotransfer domain, HPT domain"/>
    <property type="match status" value="1"/>
</dbReference>
<dbReference type="GO" id="GO:0000155">
    <property type="term" value="F:phosphorelay sensor kinase activity"/>
    <property type="evidence" value="ECO:0007669"/>
    <property type="project" value="InterPro"/>
</dbReference>
<keyword evidence="7" id="KW-0547">Nucleotide-binding</keyword>
<comment type="catalytic activity">
    <reaction evidence="1">
        <text>ATP + protein L-histidine = ADP + protein N-phospho-L-histidine.</text>
        <dbReference type="EC" id="2.7.13.3"/>
    </reaction>
</comment>
<dbReference type="InterPro" id="IPR002545">
    <property type="entry name" value="CheW-lke_dom"/>
</dbReference>
<dbReference type="SMART" id="SM00387">
    <property type="entry name" value="HATPase_c"/>
    <property type="match status" value="1"/>
</dbReference>
<evidence type="ECO:0000259" key="13">
    <source>
        <dbReference type="PROSITE" id="PS50109"/>
    </source>
</evidence>
<feature type="domain" description="Histidine kinase" evidence="13">
    <location>
        <begin position="355"/>
        <end position="555"/>
    </location>
</feature>
<sequence>MNLDEGLQAFVTEAGELLAEMEAGLLHLGDPAAREEAVNAIFRAAHTIKGTAGLFALDYIVLFTHAVESVLEEVRNGALPLEPELVALLLDCADQIAAMVRDVERGGHGDFGDRCGPQLAALHAYLAPAPGLADLLPERVLAAAPEEGRWLVSLEFGRDVFRQGMDPAAFIAYLGRLGRIVALATVADGLPPPEHMDPLSCYLGFELVLETAAGAEEISKVFEFLHDECTLRLLPPGSRAEDYQQLANTLPLHAAALAQVLQAAGLGTVAPPPQPAATPVAPAADVADGAAPALLAPAAGPAPARGAESRTIRVDAERLGQLINLVGELITASARTQMLASRFKDAALQDSSSVLGELVEQVRDSALQLRMVKIGATFNRFQRVVHDVAREIGKDIRLVLSGEEVELDKTMVERIGEPLTHLVRNAIDHGIEAAGLRRQRGKPAQGTVSLNAYHDSGSIVIEVGDDGGGLQRERIHACAVERGLLDPEHKPADSELFALVFEPGFSTAAQVTSLSGRGVGMDVVKRHIEALRGSIAIDSAAGLGTTVRVRLPLTLAIMDCMLVTVGASRFAIPLGTIEECVEYEQDGARGFVDLRGEALPTVPLRALFRLPGSAPRRESVLVVRHAGQRAGLVVDSLQGQCQAVIKPLSPVFSGIACLSGSTVLGSGDVALILDVPALLKQLQARPAGNLAA</sequence>
<evidence type="ECO:0000313" key="16">
    <source>
        <dbReference type="EMBL" id="MYN05660.1"/>
    </source>
</evidence>
<keyword evidence="10" id="KW-0902">Two-component regulatory system</keyword>
<comment type="caution">
    <text evidence="16">The sequence shown here is derived from an EMBL/GenBank/DDBJ whole genome shotgun (WGS) entry which is preliminary data.</text>
</comment>
<keyword evidence="8" id="KW-0418">Kinase</keyword>
<reference evidence="16 17" key="1">
    <citation type="submission" date="2019-12" db="EMBL/GenBank/DDBJ databases">
        <title>Novel species isolated from a subtropical stream in China.</title>
        <authorList>
            <person name="Lu H."/>
        </authorList>
    </citation>
    <scope>NUCLEOTIDE SEQUENCE [LARGE SCALE GENOMIC DNA]</scope>
    <source>
        <strain evidence="16 17">DS3</strain>
    </source>
</reference>
<dbReference type="CDD" id="cd00088">
    <property type="entry name" value="HPT"/>
    <property type="match status" value="1"/>
</dbReference>
<dbReference type="InterPro" id="IPR036097">
    <property type="entry name" value="HisK_dim/P_sf"/>
</dbReference>
<evidence type="ECO:0000256" key="7">
    <source>
        <dbReference type="ARBA" id="ARBA00022741"/>
    </source>
</evidence>
<dbReference type="CDD" id="cd16916">
    <property type="entry name" value="HATPase_CheA-like"/>
    <property type="match status" value="1"/>
</dbReference>
<organism evidence="16 17">
    <name type="scientific">Pseudoduganella guangdongensis</name>
    <dbReference type="NCBI Taxonomy" id="2692179"/>
    <lineage>
        <taxon>Bacteria</taxon>
        <taxon>Pseudomonadati</taxon>
        <taxon>Pseudomonadota</taxon>
        <taxon>Betaproteobacteria</taxon>
        <taxon>Burkholderiales</taxon>
        <taxon>Oxalobacteraceae</taxon>
        <taxon>Telluria group</taxon>
        <taxon>Pseudoduganella</taxon>
    </lineage>
</organism>
<keyword evidence="9" id="KW-0067">ATP-binding</keyword>
<dbReference type="GO" id="GO:0005737">
    <property type="term" value="C:cytoplasm"/>
    <property type="evidence" value="ECO:0007669"/>
    <property type="project" value="InterPro"/>
</dbReference>
<dbReference type="SMART" id="SM01231">
    <property type="entry name" value="H-kinase_dim"/>
    <property type="match status" value="1"/>
</dbReference>
<dbReference type="AlphaFoldDB" id="A0A6N9HQ49"/>
<evidence type="ECO:0000256" key="2">
    <source>
        <dbReference type="ARBA" id="ARBA00012438"/>
    </source>
</evidence>
<gene>
    <name evidence="16" type="ORF">GTP41_26580</name>
</gene>
<name>A0A6N9HQ49_9BURK</name>
<accession>A0A6N9HQ49</accession>
<dbReference type="PROSITE" id="PS50851">
    <property type="entry name" value="CHEW"/>
    <property type="match status" value="1"/>
</dbReference>
<dbReference type="InterPro" id="IPR004358">
    <property type="entry name" value="Sig_transdc_His_kin-like_C"/>
</dbReference>
<dbReference type="PANTHER" id="PTHR43395">
    <property type="entry name" value="SENSOR HISTIDINE KINASE CHEA"/>
    <property type="match status" value="1"/>
</dbReference>
<dbReference type="InterPro" id="IPR008207">
    <property type="entry name" value="Sig_transdc_His_kin_Hpt_dom"/>
</dbReference>
<evidence type="ECO:0000256" key="5">
    <source>
        <dbReference type="ARBA" id="ARBA00022553"/>
    </source>
</evidence>
<evidence type="ECO:0000256" key="12">
    <source>
        <dbReference type="PROSITE-ProRule" id="PRU00110"/>
    </source>
</evidence>
<evidence type="ECO:0000256" key="10">
    <source>
        <dbReference type="ARBA" id="ARBA00023012"/>
    </source>
</evidence>
<dbReference type="InterPro" id="IPR036641">
    <property type="entry name" value="HPT_dom_sf"/>
</dbReference>
<dbReference type="SUPFAM" id="SSF55874">
    <property type="entry name" value="ATPase domain of HSP90 chaperone/DNA topoisomerase II/histidine kinase"/>
    <property type="match status" value="1"/>
</dbReference>
<keyword evidence="5 12" id="KW-0597">Phosphoprotein</keyword>
<evidence type="ECO:0000256" key="8">
    <source>
        <dbReference type="ARBA" id="ARBA00022777"/>
    </source>
</evidence>
<dbReference type="SMART" id="SM00073">
    <property type="entry name" value="HPT"/>
    <property type="match status" value="1"/>
</dbReference>
<dbReference type="InterPro" id="IPR003594">
    <property type="entry name" value="HATPase_dom"/>
</dbReference>
<protein>
    <recommendedName>
        <fullName evidence="3">Chemotaxis protein CheA</fullName>
        <ecNumber evidence="2">2.7.13.3</ecNumber>
    </recommendedName>
</protein>
<evidence type="ECO:0000256" key="6">
    <source>
        <dbReference type="ARBA" id="ARBA00022679"/>
    </source>
</evidence>
<evidence type="ECO:0000256" key="11">
    <source>
        <dbReference type="ARBA" id="ARBA00035100"/>
    </source>
</evidence>
<dbReference type="Pfam" id="PF02518">
    <property type="entry name" value="HATPase_c"/>
    <property type="match status" value="1"/>
</dbReference>
<dbReference type="RefSeq" id="WP_161028600.1">
    <property type="nucleotide sequence ID" value="NZ_WWCJ01000037.1"/>
</dbReference>
<keyword evidence="6" id="KW-0808">Transferase</keyword>
<dbReference type="PROSITE" id="PS50109">
    <property type="entry name" value="HIS_KIN"/>
    <property type="match status" value="1"/>
</dbReference>
<evidence type="ECO:0000259" key="15">
    <source>
        <dbReference type="PROSITE" id="PS50894"/>
    </source>
</evidence>
<evidence type="ECO:0000256" key="1">
    <source>
        <dbReference type="ARBA" id="ARBA00000085"/>
    </source>
</evidence>
<dbReference type="InterPro" id="IPR004105">
    <property type="entry name" value="CheA-like_dim"/>
</dbReference>
<evidence type="ECO:0000313" key="17">
    <source>
        <dbReference type="Proteomes" id="UP000448575"/>
    </source>
</evidence>
<comment type="function">
    <text evidence="11">Involved in the transmission of sensory signals from the chemoreceptors to the flagellar motors. CheA is autophosphorylated; it can transfer its phosphate group to either CheB or CheY.</text>
</comment>
<feature type="domain" description="HPt" evidence="15">
    <location>
        <begin position="1"/>
        <end position="103"/>
    </location>
</feature>
<dbReference type="GO" id="GO:0005524">
    <property type="term" value="F:ATP binding"/>
    <property type="evidence" value="ECO:0007669"/>
    <property type="project" value="UniProtKB-KW"/>
</dbReference>
<dbReference type="InterPro" id="IPR036061">
    <property type="entry name" value="CheW-like_dom_sf"/>
</dbReference>
<dbReference type="InterPro" id="IPR005467">
    <property type="entry name" value="His_kinase_dom"/>
</dbReference>
<dbReference type="EMBL" id="WWCJ01000037">
    <property type="protein sequence ID" value="MYN05660.1"/>
    <property type="molecule type" value="Genomic_DNA"/>
</dbReference>
<dbReference type="InterPro" id="IPR051315">
    <property type="entry name" value="Bact_Chemotaxis_CheA"/>
</dbReference>
<dbReference type="PRINTS" id="PR00344">
    <property type="entry name" value="BCTRLSENSOR"/>
</dbReference>
<keyword evidence="17" id="KW-1185">Reference proteome</keyword>
<dbReference type="CDD" id="cd00731">
    <property type="entry name" value="CheA_reg"/>
    <property type="match status" value="1"/>
</dbReference>
<dbReference type="Gene3D" id="2.30.30.40">
    <property type="entry name" value="SH3 Domains"/>
    <property type="match status" value="1"/>
</dbReference>
<keyword evidence="4" id="KW-0145">Chemotaxis</keyword>
<feature type="modified residue" description="Phosphohistidine" evidence="12">
    <location>
        <position position="46"/>
    </location>
</feature>
<evidence type="ECO:0000256" key="4">
    <source>
        <dbReference type="ARBA" id="ARBA00022500"/>
    </source>
</evidence>
<evidence type="ECO:0000256" key="9">
    <source>
        <dbReference type="ARBA" id="ARBA00022840"/>
    </source>
</evidence>
<feature type="domain" description="CheW-like" evidence="14">
    <location>
        <begin position="539"/>
        <end position="684"/>
    </location>
</feature>
<dbReference type="Pfam" id="PF01627">
    <property type="entry name" value="Hpt"/>
    <property type="match status" value="1"/>
</dbReference>
<dbReference type="InterPro" id="IPR037006">
    <property type="entry name" value="CheA-like_homodim_sf"/>
</dbReference>
<evidence type="ECO:0000256" key="3">
    <source>
        <dbReference type="ARBA" id="ARBA00021495"/>
    </source>
</evidence>
<dbReference type="PROSITE" id="PS50894">
    <property type="entry name" value="HPT"/>
    <property type="match status" value="1"/>
</dbReference>
<dbReference type="SUPFAM" id="SSF47384">
    <property type="entry name" value="Homodimeric domain of signal transducing histidine kinase"/>
    <property type="match status" value="1"/>
</dbReference>
<dbReference type="Pfam" id="PF02895">
    <property type="entry name" value="H-kinase_dim"/>
    <property type="match status" value="1"/>
</dbReference>
<dbReference type="Gene3D" id="3.30.565.10">
    <property type="entry name" value="Histidine kinase-like ATPase, C-terminal domain"/>
    <property type="match status" value="1"/>
</dbReference>
<dbReference type="InterPro" id="IPR036890">
    <property type="entry name" value="HATPase_C_sf"/>
</dbReference>
<proteinExistence type="predicted"/>
<dbReference type="SMART" id="SM00260">
    <property type="entry name" value="CheW"/>
    <property type="match status" value="1"/>
</dbReference>
<evidence type="ECO:0000259" key="14">
    <source>
        <dbReference type="PROSITE" id="PS50851"/>
    </source>
</evidence>
<dbReference type="Pfam" id="PF01584">
    <property type="entry name" value="CheW"/>
    <property type="match status" value="1"/>
</dbReference>
<dbReference type="PANTHER" id="PTHR43395:SF10">
    <property type="entry name" value="CHEMOTAXIS PROTEIN CHEA"/>
    <property type="match status" value="1"/>
</dbReference>
<dbReference type="EC" id="2.7.13.3" evidence="2"/>